<evidence type="ECO:0000256" key="2">
    <source>
        <dbReference type="SAM" id="MobiDB-lite"/>
    </source>
</evidence>
<feature type="coiled-coil region" evidence="1">
    <location>
        <begin position="267"/>
        <end position="301"/>
    </location>
</feature>
<dbReference type="eggNOG" id="COG4641">
    <property type="taxonomic scope" value="Bacteria"/>
</dbReference>
<name>D5BVE8_NITHN</name>
<dbReference type="HOGENOM" id="CLU_004275_0_0_6"/>
<evidence type="ECO:0000259" key="3">
    <source>
        <dbReference type="Pfam" id="PF05050"/>
    </source>
</evidence>
<accession>D5BVE8</accession>
<keyword evidence="6" id="KW-1185">Reference proteome</keyword>
<feature type="domain" description="Spore protein YkvP/CgeB glycosyl transferase-like" evidence="4">
    <location>
        <begin position="812"/>
        <end position="923"/>
    </location>
</feature>
<dbReference type="Gene3D" id="3.40.50.2000">
    <property type="entry name" value="Glycogen Phosphorylase B"/>
    <property type="match status" value="2"/>
</dbReference>
<evidence type="ECO:0000313" key="6">
    <source>
        <dbReference type="Proteomes" id="UP000001844"/>
    </source>
</evidence>
<feature type="coiled-coil region" evidence="1">
    <location>
        <begin position="331"/>
        <end position="514"/>
    </location>
</feature>
<dbReference type="Gene3D" id="3.40.50.150">
    <property type="entry name" value="Vaccinia Virus protein VP39"/>
    <property type="match status" value="1"/>
</dbReference>
<dbReference type="STRING" id="472759.Nhal_0383"/>
<keyword evidence="5" id="KW-0489">Methyltransferase</keyword>
<organism evidence="5 6">
    <name type="scientific">Nitrosococcus halophilus (strain Nc4)</name>
    <dbReference type="NCBI Taxonomy" id="472759"/>
    <lineage>
        <taxon>Bacteria</taxon>
        <taxon>Pseudomonadati</taxon>
        <taxon>Pseudomonadota</taxon>
        <taxon>Gammaproteobacteria</taxon>
        <taxon>Chromatiales</taxon>
        <taxon>Chromatiaceae</taxon>
        <taxon>Nitrosococcus</taxon>
    </lineage>
</organism>
<dbReference type="SUPFAM" id="SSF53335">
    <property type="entry name" value="S-adenosyl-L-methionine-dependent methyltransferases"/>
    <property type="match status" value="1"/>
</dbReference>
<dbReference type="KEGG" id="nhl:Nhal_0383"/>
<dbReference type="PANTHER" id="PTHR34203">
    <property type="entry name" value="METHYLTRANSFERASE, FKBM FAMILY PROTEIN"/>
    <property type="match status" value="1"/>
</dbReference>
<dbReference type="CDD" id="cd03801">
    <property type="entry name" value="GT4_PimA-like"/>
    <property type="match status" value="1"/>
</dbReference>
<feature type="region of interest" description="Disordered" evidence="2">
    <location>
        <begin position="553"/>
        <end position="574"/>
    </location>
</feature>
<dbReference type="SUPFAM" id="SSF53756">
    <property type="entry name" value="UDP-Glycosyltransferase/glycogen phosphorylase"/>
    <property type="match status" value="1"/>
</dbReference>
<dbReference type="eggNOG" id="COG1196">
    <property type="taxonomic scope" value="Bacteria"/>
</dbReference>
<dbReference type="InterPro" id="IPR006342">
    <property type="entry name" value="FkbM_mtfrase"/>
</dbReference>
<protein>
    <submittedName>
        <fullName evidence="5">Methyltransferase FkbM family</fullName>
    </submittedName>
</protein>
<dbReference type="NCBIfam" id="TIGR01444">
    <property type="entry name" value="fkbM_fam"/>
    <property type="match status" value="1"/>
</dbReference>
<dbReference type="Proteomes" id="UP000001844">
    <property type="component" value="Chromosome"/>
</dbReference>
<evidence type="ECO:0000256" key="1">
    <source>
        <dbReference type="SAM" id="Coils"/>
    </source>
</evidence>
<dbReference type="InterPro" id="IPR055259">
    <property type="entry name" value="YkvP/CgeB_Glyco_trans-like"/>
</dbReference>
<feature type="domain" description="Methyltransferase FkbM" evidence="3">
    <location>
        <begin position="83"/>
        <end position="232"/>
    </location>
</feature>
<dbReference type="GO" id="GO:0008168">
    <property type="term" value="F:methyltransferase activity"/>
    <property type="evidence" value="ECO:0007669"/>
    <property type="project" value="UniProtKB-KW"/>
</dbReference>
<sequence>MLLLGEYEMALTTLDRETPDANTAVDSSGVVTISVGEDRYRISLPNAETDYIQKRISTEKKPYELQMLEDMRQRLEKGDLVLDVGAHVGNHTLYLAAVVGCKVIAFEPNQSLAGALLSSIEINGLVDSVSVRVVGLGKANTQGHFLKEMPDNLGGQSIELGSGNIQIIPLDSVPVEMPVKALKIDVEGMELLVLQGGETLLRKDRPLLYVECQTENSFRAVANWLDTLDYGYWDTFNATPTHLFLPNEAVDLQHRISRLQFKQVLDTYQAEQKLVALRKKLEDANHKYRDANERMALIKGELRAKASELESVKGMLTQANEKYREVTGQQVPLLKQKLSQLQSELDQATQALHQEQTQRKEEVTHYRGELAAKARELEAVEGMLTQANEKYLEVTGRQVPLLKQKLSQLQSELDQATQALHQEQTQRKEEVTHYRGELAAKASELEAVKRRLTQADEKYCEADDQIPLLKQKLSAATELNRQQQRDFLRLSRQVNDLRLQKEKLESRLTALNNTVSFQLGSSLVSAVRSWQGLARLPVSLWRVGRQGIKFLRAQRQRKRNNRPSGSGGLATPAKKLEKLPVRSTRQHAVDRFEPSRTIPSLTEVQQLNKAKPLKIASIMDDFTFNSFNPECELHQLTPAHWQAELVACQPELLFIESAWRGKDKLWGSKVGHKSEEVQGIVAWCREHHIPTVFWNKEDPVHFETFLNTAKLFDFVFTTDIDCIHRYKAALGHERVYLLPFACQPAIHNPIETYERKDAFCFAGAYYARYPERTRDLESFIVELPDFRPVEIYDRNYGMNDPRYQFPAAYQPYIVGTLPFEEIDKAYKGYRYAINLNSIKQSQTMFARRVFELLACNTLTVSNFSRGLRLLFNDLIITTDSGGEMVRRLHQLADDRTHRDRLCLAELRKVMLEHTYGERMAYVLSKVTGRRITDPLPGVTVIAPANSPDDVERLLAHFQRQQGVESSLTLVLGSTLERARVETMLPGSDERIRLLDEAALEGKTLADLAQGADWITGMLPQDYYGPHYLLDMVLATRYSQAAVIGKAAYHGLHDGQITLNQAEQAYRPAKVLKARSAALSVEAAGQIKAQDWLAGLEQWEYTLPNQLAIDAFNYCQEGGAEQHASTVTRTVDDLPLNTGIPIQQLLARAEAIAPLADQEADAPVLEAQQLAEHFGKQHVHGIKTELDEQGWKITSTLADGKHEYLYAPIDFIPSELSAGANKDELRFYLEMAPGLNLGLVMLFLDTEKQRISYVINPPNRNHVVDIPQETAYIRLGLRVYAGGTAYLKQLLLGHRDLEPAELLGRSDILLLTNHYPRYDDLYRNGFVHSRVRAYQEHGVPVDVFRLRKGETISYHEFQNVDVTTGSQEALHRLLATGRYKQVLVHFLDHDMWEVLQDYVERIKIIVWVHGAEIHPWYRRKFNLETDEQMERAKLQSEKRMAFWKEILNPMPANLRLVFVSRHFAEEVMEDLGFRLPESQYQIIHNPINTELFTYQEKDPEQRNKILSIRPYASKQYANELSVAAILTLAKKPFFDELEFRLIGDGKLFEETLAPLQDMKNVVVERCFLTQLEIAQLHKEYGLFLCPTRWDSQGVSRDEAMSSGLVPVTNRIAAIPEFVDDDCGILAAPEIAEEIAAGIEALINNPERFTAMSRNSAERVRAQTAQDKIIHQELELIRSDVVRILE</sequence>
<dbReference type="EMBL" id="CP001798">
    <property type="protein sequence ID" value="ADE13576.1"/>
    <property type="molecule type" value="Genomic_DNA"/>
</dbReference>
<keyword evidence="1" id="KW-0175">Coiled coil</keyword>
<reference evidence="6" key="1">
    <citation type="submission" date="2010-04" db="EMBL/GenBank/DDBJ databases">
        <title>Complete genome sequence of Nitrosococcus halophilus Nc4, a salt-adapted, aerobic obligate ammonia-oxidizing sulfur purple bacterium.</title>
        <authorList>
            <consortium name="US DOE Joint Genome Institute"/>
            <person name="Campbell M.A."/>
            <person name="Malfatti S.A."/>
            <person name="Chain P.S.G."/>
            <person name="Heidelberg J.F."/>
            <person name="Ward B.B."/>
            <person name="Klotz M.G."/>
        </authorList>
    </citation>
    <scope>NUCLEOTIDE SEQUENCE [LARGE SCALE GENOMIC DNA]</scope>
    <source>
        <strain evidence="6">Nc4</strain>
    </source>
</reference>
<gene>
    <name evidence="5" type="ordered locus">Nhal_0383</name>
</gene>
<dbReference type="CAZy" id="GT4">
    <property type="family name" value="Glycosyltransferase Family 4"/>
</dbReference>
<evidence type="ECO:0000259" key="4">
    <source>
        <dbReference type="Pfam" id="PF13524"/>
    </source>
</evidence>
<dbReference type="eggNOG" id="COG0438">
    <property type="taxonomic scope" value="Bacteria"/>
</dbReference>
<dbReference type="Pfam" id="PF13692">
    <property type="entry name" value="Glyco_trans_1_4"/>
    <property type="match status" value="1"/>
</dbReference>
<dbReference type="PANTHER" id="PTHR34203:SF13">
    <property type="entry name" value="EXPRESSED PROTEIN"/>
    <property type="match status" value="1"/>
</dbReference>
<dbReference type="Pfam" id="PF05050">
    <property type="entry name" value="Methyltransf_21"/>
    <property type="match status" value="1"/>
</dbReference>
<evidence type="ECO:0000313" key="5">
    <source>
        <dbReference type="EMBL" id="ADE13576.1"/>
    </source>
</evidence>
<dbReference type="InterPro" id="IPR029063">
    <property type="entry name" value="SAM-dependent_MTases_sf"/>
</dbReference>
<keyword evidence="5" id="KW-0808">Transferase</keyword>
<dbReference type="Pfam" id="PF13524">
    <property type="entry name" value="Glyco_trans_1_2"/>
    <property type="match status" value="1"/>
</dbReference>
<dbReference type="InterPro" id="IPR052514">
    <property type="entry name" value="SAM-dependent_MTase"/>
</dbReference>
<dbReference type="GO" id="GO:0032259">
    <property type="term" value="P:methylation"/>
    <property type="evidence" value="ECO:0007669"/>
    <property type="project" value="UniProtKB-KW"/>
</dbReference>
<proteinExistence type="predicted"/>